<organism evidence="2 3">
    <name type="scientific">Pyruvatibacter mobilis</name>
    <dbReference type="NCBI Taxonomy" id="1712261"/>
    <lineage>
        <taxon>Bacteria</taxon>
        <taxon>Pseudomonadati</taxon>
        <taxon>Pseudomonadota</taxon>
        <taxon>Alphaproteobacteria</taxon>
        <taxon>Hyphomicrobiales</taxon>
        <taxon>Parvibaculaceae</taxon>
        <taxon>Pyruvatibacter</taxon>
    </lineage>
</organism>
<feature type="region of interest" description="Disordered" evidence="1">
    <location>
        <begin position="133"/>
        <end position="161"/>
    </location>
</feature>
<evidence type="ECO:0008006" key="4">
    <source>
        <dbReference type="Google" id="ProtNLM"/>
    </source>
</evidence>
<sequence length="429" mass="46016">MSDMAAEGRGTTAKLAVLSLASIREKIGDEEFKRVHKRIHIAIQSVIGKLLGSGDQIVPAGNDTYVILIRSTGYEEAEKLISHGCRSLADLFFGQDQFGNLAFKANGKEVIPSGSVVAARTFEIIASTTEKMPVAPSKAAQKAPDKPAAPAAPSDELSRWRPMQRTHATPDEISLNFIPVWDAANQVLSTYCAGYWSIGSDGQIQDGIRARADGDELKLAELDAHVIRQTTKIVRERNDNGQPLLVIVPVHVDALSTPRGKEVVIGAMRDIPADIRKLFSVQIFDVTEDMAPGILAQRIGSLCTLVRAAILTIATWTPKTAELASYPGIKAVSLTLPPAGPSRQKMLDALPDFASRTLKQKKLPAVVHLNSAQELTRAVQGGIRHLIGGAIGLPRTSPGHMVRCGISDLPHKPKQAAEAAEDRPAAQAS</sequence>
<reference evidence="2 3" key="1">
    <citation type="journal article" date="2016" name="Int. J. Syst. Evol. Microbiol.">
        <title>Pyruvatibacter mobilis gen. nov., sp. nov., a marine bacterium from the culture broth of Picochlorum sp. 122.</title>
        <authorList>
            <person name="Wang G."/>
            <person name="Tang M."/>
            <person name="Wu H."/>
            <person name="Dai S."/>
            <person name="Li T."/>
            <person name="Chen C."/>
            <person name="He H."/>
            <person name="Fan J."/>
            <person name="Xiang W."/>
            <person name="Li X."/>
        </authorList>
    </citation>
    <scope>NUCLEOTIDE SEQUENCE [LARGE SCALE GENOMIC DNA]</scope>
    <source>
        <strain evidence="2 3">GYP-11</strain>
    </source>
</reference>
<feature type="region of interest" description="Disordered" evidence="1">
    <location>
        <begin position="410"/>
        <end position="429"/>
    </location>
</feature>
<keyword evidence="3" id="KW-1185">Reference proteome</keyword>
<comment type="caution">
    <text evidence="2">The sequence shown here is derived from an EMBL/GenBank/DDBJ whole genome shotgun (WGS) entry which is preliminary data.</text>
</comment>
<dbReference type="GeneID" id="300654354"/>
<dbReference type="OrthoDB" id="7335474at2"/>
<evidence type="ECO:0000313" key="3">
    <source>
        <dbReference type="Proteomes" id="UP000470384"/>
    </source>
</evidence>
<proteinExistence type="predicted"/>
<dbReference type="Proteomes" id="UP000470384">
    <property type="component" value="Unassembled WGS sequence"/>
</dbReference>
<protein>
    <recommendedName>
        <fullName evidence="4">GGDEF domain-containing protein</fullName>
    </recommendedName>
</protein>
<dbReference type="EMBL" id="WXYQ01000012">
    <property type="protein sequence ID" value="NBG96802.1"/>
    <property type="molecule type" value="Genomic_DNA"/>
</dbReference>
<accession>A0A845QE18</accession>
<evidence type="ECO:0000256" key="1">
    <source>
        <dbReference type="SAM" id="MobiDB-lite"/>
    </source>
</evidence>
<feature type="compositionally biased region" description="Low complexity" evidence="1">
    <location>
        <begin position="135"/>
        <end position="155"/>
    </location>
</feature>
<gene>
    <name evidence="2" type="ORF">GTQ45_13775</name>
</gene>
<dbReference type="RefSeq" id="WP_160588820.1">
    <property type="nucleotide sequence ID" value="NZ_BMHN01000001.1"/>
</dbReference>
<dbReference type="AlphaFoldDB" id="A0A845QE18"/>
<name>A0A845QE18_9HYPH</name>
<evidence type="ECO:0000313" key="2">
    <source>
        <dbReference type="EMBL" id="NBG96802.1"/>
    </source>
</evidence>
<feature type="compositionally biased region" description="Basic and acidic residues" evidence="1">
    <location>
        <begin position="420"/>
        <end position="429"/>
    </location>
</feature>